<dbReference type="PANTHER" id="PTHR30055">
    <property type="entry name" value="HTH-TYPE TRANSCRIPTIONAL REGULATOR RUTR"/>
    <property type="match status" value="1"/>
</dbReference>
<reference evidence="4 5" key="1">
    <citation type="submission" date="2023-07" db="EMBL/GenBank/DDBJ databases">
        <title>Comparative genomics of wheat-associated soil bacteria to identify genetic determinants of phenazine resistance.</title>
        <authorList>
            <person name="Mouncey N."/>
        </authorList>
    </citation>
    <scope>NUCLEOTIDE SEQUENCE [LARGE SCALE GENOMIC DNA]</scope>
    <source>
        <strain evidence="4 5">W2I7</strain>
    </source>
</reference>
<dbReference type="PROSITE" id="PS01081">
    <property type="entry name" value="HTH_TETR_1"/>
    <property type="match status" value="1"/>
</dbReference>
<keyword evidence="1 2" id="KW-0238">DNA-binding</keyword>
<gene>
    <name evidence="4" type="ORF">QFZ46_000927</name>
</gene>
<proteinExistence type="predicted"/>
<dbReference type="InterPro" id="IPR023772">
    <property type="entry name" value="DNA-bd_HTH_TetR-type_CS"/>
</dbReference>
<dbReference type="RefSeq" id="WP_307358819.1">
    <property type="nucleotide sequence ID" value="NZ_JAUSXK010000001.1"/>
</dbReference>
<evidence type="ECO:0000313" key="5">
    <source>
        <dbReference type="Proteomes" id="UP001239085"/>
    </source>
</evidence>
<evidence type="ECO:0000259" key="3">
    <source>
        <dbReference type="PROSITE" id="PS50977"/>
    </source>
</evidence>
<dbReference type="PROSITE" id="PS50977">
    <property type="entry name" value="HTH_TETR_2"/>
    <property type="match status" value="1"/>
</dbReference>
<dbReference type="InterPro" id="IPR009057">
    <property type="entry name" value="Homeodomain-like_sf"/>
</dbReference>
<dbReference type="Pfam" id="PF00440">
    <property type="entry name" value="TetR_N"/>
    <property type="match status" value="1"/>
</dbReference>
<dbReference type="Gene3D" id="1.10.357.10">
    <property type="entry name" value="Tetracycline Repressor, domain 2"/>
    <property type="match status" value="1"/>
</dbReference>
<feature type="DNA-binding region" description="H-T-H motif" evidence="2">
    <location>
        <begin position="37"/>
        <end position="56"/>
    </location>
</feature>
<name>A0ABU0P612_9MICO</name>
<keyword evidence="5" id="KW-1185">Reference proteome</keyword>
<dbReference type="InterPro" id="IPR050109">
    <property type="entry name" value="HTH-type_TetR-like_transc_reg"/>
</dbReference>
<dbReference type="PANTHER" id="PTHR30055:SF226">
    <property type="entry name" value="HTH-TYPE TRANSCRIPTIONAL REGULATOR PKSA"/>
    <property type="match status" value="1"/>
</dbReference>
<dbReference type="PRINTS" id="PR00455">
    <property type="entry name" value="HTHTETR"/>
</dbReference>
<organism evidence="4 5">
    <name type="scientific">Microbacterium murale</name>
    <dbReference type="NCBI Taxonomy" id="1081040"/>
    <lineage>
        <taxon>Bacteria</taxon>
        <taxon>Bacillati</taxon>
        <taxon>Actinomycetota</taxon>
        <taxon>Actinomycetes</taxon>
        <taxon>Micrococcales</taxon>
        <taxon>Microbacteriaceae</taxon>
        <taxon>Microbacterium</taxon>
    </lineage>
</organism>
<dbReference type="Proteomes" id="UP001239085">
    <property type="component" value="Unassembled WGS sequence"/>
</dbReference>
<dbReference type="EMBL" id="JAUSXK010000001">
    <property type="protein sequence ID" value="MDQ0642767.1"/>
    <property type="molecule type" value="Genomic_DNA"/>
</dbReference>
<evidence type="ECO:0000313" key="4">
    <source>
        <dbReference type="EMBL" id="MDQ0642767.1"/>
    </source>
</evidence>
<feature type="domain" description="HTH tetR-type" evidence="3">
    <location>
        <begin position="14"/>
        <end position="74"/>
    </location>
</feature>
<sequence>MSPNIANGHEARRRRTRRALLDSALHLFESQGYSETTVAEIVHRAGVSERTFYVHFPAKEDLLFSHVQDFAELAWRVAHEADSPRPVDRVHAAVQAMIDAACRGDVARLARIRVNAALGGEIPRSLAAQLMNLARGLATRIAAETDTPVETVAPMVGAAIGAVEGAGLMRFSDVETGGSRHEEMSRALNAALHGFRPQSTVDP</sequence>
<accession>A0ABU0P612</accession>
<comment type="caution">
    <text evidence="4">The sequence shown here is derived from an EMBL/GenBank/DDBJ whole genome shotgun (WGS) entry which is preliminary data.</text>
</comment>
<evidence type="ECO:0000256" key="2">
    <source>
        <dbReference type="PROSITE-ProRule" id="PRU00335"/>
    </source>
</evidence>
<evidence type="ECO:0000256" key="1">
    <source>
        <dbReference type="ARBA" id="ARBA00023125"/>
    </source>
</evidence>
<dbReference type="InterPro" id="IPR001647">
    <property type="entry name" value="HTH_TetR"/>
</dbReference>
<dbReference type="SUPFAM" id="SSF46689">
    <property type="entry name" value="Homeodomain-like"/>
    <property type="match status" value="1"/>
</dbReference>
<protein>
    <submittedName>
        <fullName evidence="4">AcrR family transcriptional regulator</fullName>
    </submittedName>
</protein>